<accession>C6LCZ6</accession>
<dbReference type="Proteomes" id="UP000005561">
    <property type="component" value="Unassembled WGS sequence"/>
</dbReference>
<dbReference type="GO" id="GO:0016787">
    <property type="term" value="F:hydrolase activity"/>
    <property type="evidence" value="ECO:0007669"/>
    <property type="project" value="InterPro"/>
</dbReference>
<dbReference type="SUPFAM" id="SSF53187">
    <property type="entry name" value="Zn-dependent exopeptidases"/>
    <property type="match status" value="1"/>
</dbReference>
<comment type="caution">
    <text evidence="1">The sequence shown here is derived from an EMBL/GenBank/DDBJ whole genome shotgun (WGS) entry which is preliminary data.</text>
</comment>
<dbReference type="EMBL" id="ACCL02000006">
    <property type="protein sequence ID" value="EET61479.1"/>
    <property type="molecule type" value="Genomic_DNA"/>
</dbReference>
<dbReference type="Pfam" id="PF01546">
    <property type="entry name" value="Peptidase_M20"/>
    <property type="match status" value="1"/>
</dbReference>
<dbReference type="Gene3D" id="3.40.630.10">
    <property type="entry name" value="Zn peptidases"/>
    <property type="match status" value="1"/>
</dbReference>
<proteinExistence type="predicted"/>
<reference evidence="1" key="1">
    <citation type="submission" date="2009-07" db="EMBL/GenBank/DDBJ databases">
        <authorList>
            <person name="Weinstock G."/>
            <person name="Sodergren E."/>
            <person name="Clifton S."/>
            <person name="Fulton L."/>
            <person name="Fulton B."/>
            <person name="Courtney L."/>
            <person name="Fronick C."/>
            <person name="Harrison M."/>
            <person name="Strong C."/>
            <person name="Farmer C."/>
            <person name="Delahaunty K."/>
            <person name="Markovic C."/>
            <person name="Hall O."/>
            <person name="Minx P."/>
            <person name="Tomlinson C."/>
            <person name="Mitreva M."/>
            <person name="Nelson J."/>
            <person name="Hou S."/>
            <person name="Wollam A."/>
            <person name="Pepin K.H."/>
            <person name="Johnson M."/>
            <person name="Bhonagiri V."/>
            <person name="Nash W.E."/>
            <person name="Warren W."/>
            <person name="Chinwalla A."/>
            <person name="Mardis E.R."/>
            <person name="Wilson R.K."/>
        </authorList>
    </citation>
    <scope>NUCLEOTIDE SEQUENCE [LARGE SCALE GENOMIC DNA]</scope>
    <source>
        <strain evidence="1">DSM 14469</strain>
    </source>
</reference>
<dbReference type="PANTHER" id="PTHR43808">
    <property type="entry name" value="ACETYLORNITHINE DEACETYLASE"/>
    <property type="match status" value="1"/>
</dbReference>
<evidence type="ECO:0008006" key="3">
    <source>
        <dbReference type="Google" id="ProtNLM"/>
    </source>
</evidence>
<keyword evidence="2" id="KW-1185">Reference proteome</keyword>
<gene>
    <name evidence="1" type="ORF">BRYFOR_06654</name>
</gene>
<evidence type="ECO:0000313" key="1">
    <source>
        <dbReference type="EMBL" id="EET61479.1"/>
    </source>
</evidence>
<protein>
    <recommendedName>
        <fullName evidence="3">Peptidase, M20/M25/M40 family</fullName>
    </recommendedName>
</protein>
<dbReference type="InterPro" id="IPR050072">
    <property type="entry name" value="Peptidase_M20A"/>
</dbReference>
<name>C6LCZ6_9FIRM</name>
<sequence length="537" mass="61480">MVDLTKQLVRICSINSTEGEQQIGMFLEQYLRQIPYFQKHPEQVVVRELKNDALHRRNVCALLIGEKDACGDTLIFHGHTDTVGIEEYKGLKPLACSPDELKEALGRLEDLPEEVRKDLESGEYMFGRGACDMKSGDAVFLSILKTASEHPEELRGNILLSLNPVEENLHTGIIEGLDILEELKNRYHLNYLMAVNNDFICPLFPGDTAKTIYTGVVGKLLPCFYIQGKETHVGQCFEGFDAAMLAAKLTEKISLNCDFSDEYAGEYAYPPSVLKMKDLKPWYNVQTPSEAFVYFNYFVHNSSMEEILSKLLAAADETMRDMLQNINDMSRRFCARNGQRHSDYKYHCDVCTYDGLYQRAKKLGADDEEIDRILTRELQKGTDKREIPIHVIRYLLHTAKITHPIIVLYFAAPYCPHNTLQGKDEALISQIMGIAKEVTQETGEEFRFMKFFPSLSDSSYLKIDDTEESLKLLLDNFPGMESLYPLPLAQMKRLNIPAVNYGCYGKDAHKWTERVHVPYTFETLPTLIWKTITYYLK</sequence>
<dbReference type="InterPro" id="IPR012166">
    <property type="entry name" value="Uncharacterised_RocB"/>
</dbReference>
<dbReference type="STRING" id="168384.SAMN05660368_01591"/>
<dbReference type="InterPro" id="IPR002933">
    <property type="entry name" value="Peptidase_M20"/>
</dbReference>
<dbReference type="eggNOG" id="COG4187">
    <property type="taxonomic scope" value="Bacteria"/>
</dbReference>
<evidence type="ECO:0000313" key="2">
    <source>
        <dbReference type="Proteomes" id="UP000005561"/>
    </source>
</evidence>
<organism evidence="1 2">
    <name type="scientific">Marvinbryantia formatexigens DSM 14469</name>
    <dbReference type="NCBI Taxonomy" id="478749"/>
    <lineage>
        <taxon>Bacteria</taxon>
        <taxon>Bacillati</taxon>
        <taxon>Bacillota</taxon>
        <taxon>Clostridia</taxon>
        <taxon>Lachnospirales</taxon>
        <taxon>Lachnospiraceae</taxon>
        <taxon>Marvinbryantia</taxon>
    </lineage>
</organism>
<dbReference type="PIRSF" id="PIRSF010386">
    <property type="entry name" value="RocB"/>
    <property type="match status" value="1"/>
</dbReference>
<dbReference type="PANTHER" id="PTHR43808:SF27">
    <property type="entry name" value="PROTEIN ROCB"/>
    <property type="match status" value="1"/>
</dbReference>
<dbReference type="AlphaFoldDB" id="C6LCZ6"/>